<reference evidence="1 2" key="1">
    <citation type="submission" date="2016-05" db="EMBL/GenBank/DDBJ databases">
        <title>First whole genome sequencing of Entamoeba histolytica HM1:IMSS-clone-6.</title>
        <authorList>
            <person name="Mukherjee Avik.K."/>
            <person name="Izumyama S."/>
            <person name="Nakada-Tsukui K."/>
            <person name="Nozaki T."/>
        </authorList>
    </citation>
    <scope>NUCLEOTIDE SEQUENCE [LARGE SCALE GENOMIC DNA]</scope>
    <source>
        <strain evidence="1 2">HM1:IMSS clone 6</strain>
    </source>
</reference>
<gene>
    <name evidence="1" type="ORF">CL6EHI_107160</name>
</gene>
<sequence>MKALHHNRCILEMNYLMNVALFITDYKQIILFMQVSKKCKNSVHTMKVNSFYSKNHINAIINIYHHLQTLDGRNKLKKIELRNFQQIQLIKNPNECILNYQETWNKIESIIVRKKANVLFKNITSFIQLRRIELWIDSLTYSIETIKRMRTIRTFIIHCTDSKKMIKLLPYIKTFEFDRINVIVIIHSFSKMLLDELKEIKQIKVVSYLIDPLTIDCVLKPLNSIIVSPDCFNNKEITYKVLKQINQNYNPSLIVSSKYSPTVKSSNVKCIDLSQLTSIFELNVSILFNEYNLFIPTQLLRLTINSINPNIIFSINSLTELHLQNVKRTNELNCEKLIQLELISCQNIKFNKVPLSLQCINLNSCSSCVIPISSSLKSFRREFCEENQFLITEVNKVFGSMFKDDNSVISYEKDNLLYIKSCYEINCSEAQVKEVIILGSINKFINTRKCSIRFSGCGSYINEMKLSTSTKVICESGATIQHLIADSIDHLIINGEIKKISCSSIRMIEITELKQSIPLECKYLWLKNINKTKINLSKYNIKHLILCNVFSQSLYLPNTLMKIVSRNSKIQKFINLENCRLSINRVINMLLHMNCQLTSFPTKISKLKLKNIETEFIDLSTVHCIDIKIICSTCLREILVSDVTLNVYFHMCNANIGVQTLQPHQLNIHYFN</sequence>
<dbReference type="EMBL" id="BDEQ01000001">
    <property type="protein sequence ID" value="GAT94930.1"/>
    <property type="molecule type" value="Genomic_DNA"/>
</dbReference>
<dbReference type="AlphaFoldDB" id="A0A175JMG8"/>
<dbReference type="VEuPathDB" id="AmoebaDB:EHI_107160"/>
<evidence type="ECO:0000313" key="1">
    <source>
        <dbReference type="EMBL" id="GAT94930.1"/>
    </source>
</evidence>
<evidence type="ECO:0000313" key="2">
    <source>
        <dbReference type="Proteomes" id="UP000078387"/>
    </source>
</evidence>
<organism evidence="1 2">
    <name type="scientific">Entamoeba histolytica</name>
    <dbReference type="NCBI Taxonomy" id="5759"/>
    <lineage>
        <taxon>Eukaryota</taxon>
        <taxon>Amoebozoa</taxon>
        <taxon>Evosea</taxon>
        <taxon>Archamoebae</taxon>
        <taxon>Mastigamoebida</taxon>
        <taxon>Entamoebidae</taxon>
        <taxon>Entamoeba</taxon>
    </lineage>
</organism>
<comment type="caution">
    <text evidence="1">The sequence shown here is derived from an EMBL/GenBank/DDBJ whole genome shotgun (WGS) entry which is preliminary data.</text>
</comment>
<protein>
    <submittedName>
        <fullName evidence="1">Uncharacterized protein</fullName>
    </submittedName>
</protein>
<dbReference type="VEuPathDB" id="AmoebaDB:EHI7A_147900"/>
<dbReference type="VEuPathDB" id="AmoebaDB:KM1_009700"/>
<dbReference type="eggNOG" id="ENOG502RFKB">
    <property type="taxonomic scope" value="Eukaryota"/>
</dbReference>
<proteinExistence type="predicted"/>
<dbReference type="Proteomes" id="UP000078387">
    <property type="component" value="Unassembled WGS sequence"/>
</dbReference>
<name>A0A175JMG8_ENTHI</name>
<dbReference type="VEuPathDB" id="AmoebaDB:EHI8A_167600"/>
<dbReference type="VEuPathDB" id="AmoebaDB:EHI5A_009790"/>
<accession>A0A175JMG8</accession>